<evidence type="ECO:0000256" key="2">
    <source>
        <dbReference type="SAM" id="MobiDB-lite"/>
    </source>
</evidence>
<dbReference type="Gene3D" id="3.30.160.20">
    <property type="match status" value="1"/>
</dbReference>
<dbReference type="EMBL" id="CP036262">
    <property type="protein sequence ID" value="QDS92547.1"/>
    <property type="molecule type" value="Genomic_DNA"/>
</dbReference>
<feature type="domain" description="Prokaryotic-type class I peptide chain release factors" evidence="3">
    <location>
        <begin position="27"/>
        <end position="105"/>
    </location>
</feature>
<dbReference type="GO" id="GO:0003747">
    <property type="term" value="F:translation release factor activity"/>
    <property type="evidence" value="ECO:0007669"/>
    <property type="project" value="InterPro"/>
</dbReference>
<reference evidence="4 5" key="1">
    <citation type="submission" date="2019-02" db="EMBL/GenBank/DDBJ databases">
        <title>Deep-cultivation of Planctomycetes and their phenomic and genomic characterization uncovers novel biology.</title>
        <authorList>
            <person name="Wiegand S."/>
            <person name="Jogler M."/>
            <person name="Boedeker C."/>
            <person name="Pinto D."/>
            <person name="Vollmers J."/>
            <person name="Rivas-Marin E."/>
            <person name="Kohn T."/>
            <person name="Peeters S.H."/>
            <person name="Heuer A."/>
            <person name="Rast P."/>
            <person name="Oberbeckmann S."/>
            <person name="Bunk B."/>
            <person name="Jeske O."/>
            <person name="Meyerdierks A."/>
            <person name="Storesund J.E."/>
            <person name="Kallscheuer N."/>
            <person name="Luecker S."/>
            <person name="Lage O.M."/>
            <person name="Pohl T."/>
            <person name="Merkel B.J."/>
            <person name="Hornburger P."/>
            <person name="Mueller R.-W."/>
            <person name="Bruemmer F."/>
            <person name="Labrenz M."/>
            <person name="Spormann A.M."/>
            <person name="Op den Camp H."/>
            <person name="Overmann J."/>
            <person name="Amann R."/>
            <person name="Jetten M.S.M."/>
            <person name="Mascher T."/>
            <person name="Medema M.H."/>
            <person name="Devos D.P."/>
            <person name="Kaster A.-K."/>
            <person name="Ovreas L."/>
            <person name="Rohde M."/>
            <person name="Galperin M.Y."/>
            <person name="Jogler C."/>
        </authorList>
    </citation>
    <scope>NUCLEOTIDE SEQUENCE [LARGE SCALE GENOMIC DNA]</scope>
    <source>
        <strain evidence="4 5">FF011L</strain>
    </source>
</reference>
<dbReference type="KEGG" id="rml:FF011L_12940"/>
<dbReference type="RefSeq" id="WP_145350784.1">
    <property type="nucleotide sequence ID" value="NZ_CP036262.1"/>
</dbReference>
<dbReference type="SUPFAM" id="SSF75620">
    <property type="entry name" value="Release factor"/>
    <property type="match status" value="1"/>
</dbReference>
<feature type="region of interest" description="Disordered" evidence="2">
    <location>
        <begin position="1"/>
        <end position="25"/>
    </location>
</feature>
<dbReference type="Proteomes" id="UP000320672">
    <property type="component" value="Chromosome"/>
</dbReference>
<evidence type="ECO:0000313" key="4">
    <source>
        <dbReference type="EMBL" id="QDS92547.1"/>
    </source>
</evidence>
<dbReference type="AlphaFoldDB" id="A0A517MCP4"/>
<dbReference type="InterPro" id="IPR045853">
    <property type="entry name" value="Pep_chain_release_fac_I_sf"/>
</dbReference>
<name>A0A517MCP4_9BACT</name>
<sequence length="180" mass="20608">MVNDTKPDWLQTVSAPHPSRQPLDRFERDCQLTMTRRSGPGGQHRNKTSTAIVLVHQPTQVSGEASESRSQAKNRSVAVQRLRLNLAVVIRCLESDEEADIELRKKHAGRSVWVAEQNPQRPAVISLVLDDMVRYQGDLQQVAKEWRTTASQLLKLLRSETPAIDYMNRLRAFYELRPLR</sequence>
<dbReference type="PANTHER" id="PTHR43804:SF6">
    <property type="entry name" value="CLASS I PEPTIDE CHAIN RELEASE FACTOR"/>
    <property type="match status" value="1"/>
</dbReference>
<accession>A0A517MCP4</accession>
<dbReference type="OrthoDB" id="9815709at2"/>
<dbReference type="InterPro" id="IPR050057">
    <property type="entry name" value="Prokaryotic/Mito_RF"/>
</dbReference>
<evidence type="ECO:0000256" key="1">
    <source>
        <dbReference type="ARBA" id="ARBA00010835"/>
    </source>
</evidence>
<comment type="similarity">
    <text evidence="1">Belongs to the prokaryotic/mitochondrial release factor family.</text>
</comment>
<organism evidence="4 5">
    <name type="scientific">Roseimaritima multifibrata</name>
    <dbReference type="NCBI Taxonomy" id="1930274"/>
    <lineage>
        <taxon>Bacteria</taxon>
        <taxon>Pseudomonadati</taxon>
        <taxon>Planctomycetota</taxon>
        <taxon>Planctomycetia</taxon>
        <taxon>Pirellulales</taxon>
        <taxon>Pirellulaceae</taxon>
        <taxon>Roseimaritima</taxon>
    </lineage>
</organism>
<dbReference type="PANTHER" id="PTHR43804">
    <property type="entry name" value="LD18447P"/>
    <property type="match status" value="1"/>
</dbReference>
<dbReference type="InterPro" id="IPR000352">
    <property type="entry name" value="Pep_chain_release_fac_I"/>
</dbReference>
<dbReference type="Pfam" id="PF00472">
    <property type="entry name" value="RF-1"/>
    <property type="match status" value="1"/>
</dbReference>
<evidence type="ECO:0000313" key="5">
    <source>
        <dbReference type="Proteomes" id="UP000320672"/>
    </source>
</evidence>
<evidence type="ECO:0000259" key="3">
    <source>
        <dbReference type="Pfam" id="PF00472"/>
    </source>
</evidence>
<proteinExistence type="inferred from homology"/>
<keyword evidence="5" id="KW-1185">Reference proteome</keyword>
<gene>
    <name evidence="4" type="primary">prfA_1</name>
    <name evidence="4" type="ORF">FF011L_12940</name>
</gene>
<protein>
    <submittedName>
        <fullName evidence="4">Peptide chain release factor 1</fullName>
    </submittedName>
</protein>